<feature type="region of interest" description="Disordered" evidence="1">
    <location>
        <begin position="291"/>
        <end position="311"/>
    </location>
</feature>
<proteinExistence type="predicted"/>
<dbReference type="OrthoDB" id="6351273at2759"/>
<protein>
    <submittedName>
        <fullName evidence="2">Uncharacterized protein</fullName>
    </submittedName>
</protein>
<dbReference type="HOGENOM" id="CLU_855956_0_0_1"/>
<organism evidence="2 3">
    <name type="scientific">Daphnia pulex</name>
    <name type="common">Water flea</name>
    <dbReference type="NCBI Taxonomy" id="6669"/>
    <lineage>
        <taxon>Eukaryota</taxon>
        <taxon>Metazoa</taxon>
        <taxon>Ecdysozoa</taxon>
        <taxon>Arthropoda</taxon>
        <taxon>Crustacea</taxon>
        <taxon>Branchiopoda</taxon>
        <taxon>Diplostraca</taxon>
        <taxon>Cladocera</taxon>
        <taxon>Anomopoda</taxon>
        <taxon>Daphniidae</taxon>
        <taxon>Daphnia</taxon>
    </lineage>
</organism>
<evidence type="ECO:0000313" key="3">
    <source>
        <dbReference type="Proteomes" id="UP000000305"/>
    </source>
</evidence>
<dbReference type="PROSITE" id="PS51257">
    <property type="entry name" value="PROKAR_LIPOPROTEIN"/>
    <property type="match status" value="1"/>
</dbReference>
<dbReference type="InParanoid" id="E9G3D0"/>
<dbReference type="AlphaFoldDB" id="E9G3D0"/>
<name>E9G3D0_DAPPU</name>
<sequence length="326" mass="35255">MRFLSAYIQLRCSTAFITYLILIQLSTSCADPVRSSRRSEVRSSFASQKYANIESRTSDYQDNQQLANENHETVLVDVKNPSEDLIATTDNSLPLEDPVDNFQSSPAGPSELLVDISGSTDADAQSEYVTDPSIDPAAVTPDVVAIDHVSSDASASTTPMDLPLYPAVRVPTAPESAGITAAPLVAGTNNLPSTEVPVLAPVTLPELILNNNTESGVKKTTPILSLKYGVPKGGDKQNLPKHRPIKTSYYNPPDTINPYLGEELDKPIYLPPTFPGPAALPAAINLDASDEDNFPPIPFGNSKPKKLEFPPVSNTDENFGYQIDWW</sequence>
<keyword evidence="3" id="KW-1185">Reference proteome</keyword>
<feature type="region of interest" description="Disordered" evidence="1">
    <location>
        <begin position="90"/>
        <end position="109"/>
    </location>
</feature>
<dbReference type="KEGG" id="dpx:DAPPUDRAFT_98339"/>
<reference evidence="2 3" key="1">
    <citation type="journal article" date="2011" name="Science">
        <title>The ecoresponsive genome of Daphnia pulex.</title>
        <authorList>
            <person name="Colbourne J.K."/>
            <person name="Pfrender M.E."/>
            <person name="Gilbert D."/>
            <person name="Thomas W.K."/>
            <person name="Tucker A."/>
            <person name="Oakley T.H."/>
            <person name="Tokishita S."/>
            <person name="Aerts A."/>
            <person name="Arnold G.J."/>
            <person name="Basu M.K."/>
            <person name="Bauer D.J."/>
            <person name="Caceres C.E."/>
            <person name="Carmel L."/>
            <person name="Casola C."/>
            <person name="Choi J.H."/>
            <person name="Detter J.C."/>
            <person name="Dong Q."/>
            <person name="Dusheyko S."/>
            <person name="Eads B.D."/>
            <person name="Frohlich T."/>
            <person name="Geiler-Samerotte K.A."/>
            <person name="Gerlach D."/>
            <person name="Hatcher P."/>
            <person name="Jogdeo S."/>
            <person name="Krijgsveld J."/>
            <person name="Kriventseva E.V."/>
            <person name="Kultz D."/>
            <person name="Laforsch C."/>
            <person name="Lindquist E."/>
            <person name="Lopez J."/>
            <person name="Manak J.R."/>
            <person name="Muller J."/>
            <person name="Pangilinan J."/>
            <person name="Patwardhan R.P."/>
            <person name="Pitluck S."/>
            <person name="Pritham E.J."/>
            <person name="Rechtsteiner A."/>
            <person name="Rho M."/>
            <person name="Rogozin I.B."/>
            <person name="Sakarya O."/>
            <person name="Salamov A."/>
            <person name="Schaack S."/>
            <person name="Shapiro H."/>
            <person name="Shiga Y."/>
            <person name="Skalitzky C."/>
            <person name="Smith Z."/>
            <person name="Souvorov A."/>
            <person name="Sung W."/>
            <person name="Tang Z."/>
            <person name="Tsuchiya D."/>
            <person name="Tu H."/>
            <person name="Vos H."/>
            <person name="Wang M."/>
            <person name="Wolf Y.I."/>
            <person name="Yamagata H."/>
            <person name="Yamada T."/>
            <person name="Ye Y."/>
            <person name="Shaw J.R."/>
            <person name="Andrews J."/>
            <person name="Crease T.J."/>
            <person name="Tang H."/>
            <person name="Lucas S.M."/>
            <person name="Robertson H.M."/>
            <person name="Bork P."/>
            <person name="Koonin E.V."/>
            <person name="Zdobnov E.M."/>
            <person name="Grigoriev I.V."/>
            <person name="Lynch M."/>
            <person name="Boore J.L."/>
        </authorList>
    </citation>
    <scope>NUCLEOTIDE SEQUENCE [LARGE SCALE GENOMIC DNA]</scope>
</reference>
<dbReference type="EMBL" id="GL732531">
    <property type="protein sequence ID" value="EFX85750.1"/>
    <property type="molecule type" value="Genomic_DNA"/>
</dbReference>
<gene>
    <name evidence="2" type="ORF">DAPPUDRAFT_98339</name>
</gene>
<dbReference type="Proteomes" id="UP000000305">
    <property type="component" value="Unassembled WGS sequence"/>
</dbReference>
<accession>E9G3D0</accession>
<evidence type="ECO:0000313" key="2">
    <source>
        <dbReference type="EMBL" id="EFX85750.1"/>
    </source>
</evidence>
<evidence type="ECO:0000256" key="1">
    <source>
        <dbReference type="SAM" id="MobiDB-lite"/>
    </source>
</evidence>